<dbReference type="GO" id="GO:0006353">
    <property type="term" value="P:DNA-templated transcription termination"/>
    <property type="evidence" value="ECO:0007669"/>
    <property type="project" value="UniProtKB-KW"/>
</dbReference>
<keyword evidence="3" id="KW-0809">Transit peptide</keyword>
<sequence>MATPTNLTLMFHFPAKSYNPWSFQNPRISQTHKLHFLHCHSSENISLSVKEDSFTVSYLKNTFGFASEHALSASKYVQFKSPEQPDSVINCLKTYGFSQADISKLVKRDPRILGYNLERIISKLEFLISNGASSRDAVAVVASNPNILPRSLENHVIPVYNFIKDVVHSDEKVIAFLKKGRNRPFSHVTDSDIPVSINFLRDNGVPEANIAYLLLWFPEVLGYSGRVKQAVEGLKEMGFNPSKKNFVRAMIVKTALSESKWREKIDVYKSWGLTDEEIFVMFKKCPRCLGCSEEKISAVMDFFVNKLGWGLSVISKYPVLFGLSLEKRIIPRDSVIQFLLSRGLIEKKSYTPLVFKLTEEVFLDKYVNCFECADDLLKLYWKEG</sequence>
<comment type="similarity">
    <text evidence="1">Belongs to the mTERF family.</text>
</comment>
<keyword evidence="2" id="KW-0806">Transcription termination</keyword>
<proteinExistence type="inferred from homology"/>
<name>A0A9Q0IYV8_9ROSI</name>
<dbReference type="InterPro" id="IPR038538">
    <property type="entry name" value="MTERF_sf"/>
</dbReference>
<dbReference type="PANTHER" id="PTHR13068">
    <property type="entry name" value="CGI-12 PROTEIN-RELATED"/>
    <property type="match status" value="1"/>
</dbReference>
<keyword evidence="5" id="KW-1185">Reference proteome</keyword>
<dbReference type="Proteomes" id="UP001141552">
    <property type="component" value="Unassembled WGS sequence"/>
</dbReference>
<comment type="caution">
    <text evidence="4">The sequence shown here is derived from an EMBL/GenBank/DDBJ whole genome shotgun (WGS) entry which is preliminary data.</text>
</comment>
<protein>
    <submittedName>
        <fullName evidence="4">Uncharacterized protein</fullName>
    </submittedName>
</protein>
<evidence type="ECO:0000313" key="5">
    <source>
        <dbReference type="Proteomes" id="UP001141552"/>
    </source>
</evidence>
<keyword evidence="2" id="KW-0805">Transcription regulation</keyword>
<dbReference type="AlphaFoldDB" id="A0A9Q0IYV8"/>
<evidence type="ECO:0000313" key="4">
    <source>
        <dbReference type="EMBL" id="KAJ4823471.1"/>
    </source>
</evidence>
<dbReference type="OrthoDB" id="637682at2759"/>
<dbReference type="EMBL" id="JAKUCV010007447">
    <property type="protein sequence ID" value="KAJ4823471.1"/>
    <property type="molecule type" value="Genomic_DNA"/>
</dbReference>
<dbReference type="Pfam" id="PF02536">
    <property type="entry name" value="mTERF"/>
    <property type="match status" value="1"/>
</dbReference>
<reference evidence="4" key="1">
    <citation type="submission" date="2022-02" db="EMBL/GenBank/DDBJ databases">
        <authorList>
            <person name="Henning P.M."/>
            <person name="McCubbin A.G."/>
            <person name="Shore J.S."/>
        </authorList>
    </citation>
    <scope>NUCLEOTIDE SEQUENCE</scope>
    <source>
        <strain evidence="4">F60SS</strain>
        <tissue evidence="4">Leaves</tissue>
    </source>
</reference>
<reference evidence="4" key="2">
    <citation type="journal article" date="2023" name="Plants (Basel)">
        <title>Annotation of the Turnera subulata (Passifloraceae) Draft Genome Reveals the S-Locus Evolved after the Divergence of Turneroideae from Passifloroideae in a Stepwise Manner.</title>
        <authorList>
            <person name="Henning P.M."/>
            <person name="Roalson E.H."/>
            <person name="Mir W."/>
            <person name="McCubbin A.G."/>
            <person name="Shore J.S."/>
        </authorList>
    </citation>
    <scope>NUCLEOTIDE SEQUENCE</scope>
    <source>
        <strain evidence="4">F60SS</strain>
    </source>
</reference>
<dbReference type="InterPro" id="IPR003690">
    <property type="entry name" value="MTERF"/>
</dbReference>
<dbReference type="PANTHER" id="PTHR13068:SF166">
    <property type="entry name" value="TRANSCRIPTION TERMINATION FACTOR MTERF15, MITOCHONDRIAL-LIKE"/>
    <property type="match status" value="1"/>
</dbReference>
<dbReference type="GO" id="GO:0003676">
    <property type="term" value="F:nucleic acid binding"/>
    <property type="evidence" value="ECO:0007669"/>
    <property type="project" value="InterPro"/>
</dbReference>
<dbReference type="SMART" id="SM00733">
    <property type="entry name" value="Mterf"/>
    <property type="match status" value="6"/>
</dbReference>
<keyword evidence="2" id="KW-0804">Transcription</keyword>
<dbReference type="Gene3D" id="1.25.70.10">
    <property type="entry name" value="Transcription termination factor 3, mitochondrial"/>
    <property type="match status" value="1"/>
</dbReference>
<evidence type="ECO:0000256" key="2">
    <source>
        <dbReference type="ARBA" id="ARBA00022472"/>
    </source>
</evidence>
<evidence type="ECO:0000256" key="1">
    <source>
        <dbReference type="ARBA" id="ARBA00007692"/>
    </source>
</evidence>
<evidence type="ECO:0000256" key="3">
    <source>
        <dbReference type="ARBA" id="ARBA00022946"/>
    </source>
</evidence>
<accession>A0A9Q0IYV8</accession>
<dbReference type="FunFam" id="1.25.70.10:FF:000001">
    <property type="entry name" value="Mitochondrial transcription termination factor-like"/>
    <property type="match status" value="1"/>
</dbReference>
<organism evidence="4 5">
    <name type="scientific">Turnera subulata</name>
    <dbReference type="NCBI Taxonomy" id="218843"/>
    <lineage>
        <taxon>Eukaryota</taxon>
        <taxon>Viridiplantae</taxon>
        <taxon>Streptophyta</taxon>
        <taxon>Embryophyta</taxon>
        <taxon>Tracheophyta</taxon>
        <taxon>Spermatophyta</taxon>
        <taxon>Magnoliopsida</taxon>
        <taxon>eudicotyledons</taxon>
        <taxon>Gunneridae</taxon>
        <taxon>Pentapetalae</taxon>
        <taxon>rosids</taxon>
        <taxon>fabids</taxon>
        <taxon>Malpighiales</taxon>
        <taxon>Passifloraceae</taxon>
        <taxon>Turnera</taxon>
    </lineage>
</organism>
<gene>
    <name evidence="4" type="ORF">Tsubulata_034631</name>
</gene>